<evidence type="ECO:0000256" key="1">
    <source>
        <dbReference type="ARBA" id="ARBA00004496"/>
    </source>
</evidence>
<dbReference type="PANTHER" id="PTHR32182:SF0">
    <property type="entry name" value="DNA REPLICATION AND REPAIR PROTEIN RECF"/>
    <property type="match status" value="1"/>
</dbReference>
<feature type="binding site" evidence="9">
    <location>
        <begin position="53"/>
        <end position="60"/>
    </location>
    <ligand>
        <name>ATP</name>
        <dbReference type="ChEBI" id="CHEBI:30616"/>
    </ligand>
</feature>
<comment type="caution">
    <text evidence="12">The sequence shown here is derived from an EMBL/GenBank/DDBJ whole genome shotgun (WGS) entry which is preliminary data.</text>
</comment>
<dbReference type="GO" id="GO:0005524">
    <property type="term" value="F:ATP binding"/>
    <property type="evidence" value="ECO:0007669"/>
    <property type="project" value="UniProtKB-UniRule"/>
</dbReference>
<evidence type="ECO:0000256" key="4">
    <source>
        <dbReference type="ARBA" id="ARBA00022490"/>
    </source>
</evidence>
<proteinExistence type="inferred from homology"/>
<evidence type="ECO:0000313" key="12">
    <source>
        <dbReference type="EMBL" id="NIR74686.1"/>
    </source>
</evidence>
<dbReference type="GO" id="GO:0009432">
    <property type="term" value="P:SOS response"/>
    <property type="evidence" value="ECO:0007669"/>
    <property type="project" value="UniProtKB-UniRule"/>
</dbReference>
<keyword evidence="7 9" id="KW-0067">ATP-binding</keyword>
<reference evidence="12 13" key="1">
    <citation type="submission" date="2020-01" db="EMBL/GenBank/DDBJ databases">
        <title>Genomes assembled from Gulf of Kutch pelagic sediment metagenomes.</title>
        <authorList>
            <person name="Chandrashekar M."/>
            <person name="Mahajan M.S."/>
            <person name="Dave K.J."/>
            <person name="Vatsa P."/>
            <person name="Nathani N.M."/>
        </authorList>
    </citation>
    <scope>NUCLEOTIDE SEQUENCE [LARGE SCALE GENOMIC DNA]</scope>
    <source>
        <strain evidence="12">KS3-K002</strain>
    </source>
</reference>
<dbReference type="GO" id="GO:0003697">
    <property type="term" value="F:single-stranded DNA binding"/>
    <property type="evidence" value="ECO:0007669"/>
    <property type="project" value="UniProtKB-UniRule"/>
</dbReference>
<keyword evidence="9 10" id="KW-0742">SOS response</keyword>
<dbReference type="Gene3D" id="3.40.50.300">
    <property type="entry name" value="P-loop containing nucleotide triphosphate hydrolases"/>
    <property type="match status" value="1"/>
</dbReference>
<keyword evidence="8 9" id="KW-0238">DNA-binding</keyword>
<keyword evidence="4 9" id="KW-0963">Cytoplasm</keyword>
<dbReference type="Proteomes" id="UP000702544">
    <property type="component" value="Unassembled WGS sequence"/>
</dbReference>
<feature type="domain" description="RecF/RecN/SMC N-terminal" evidence="11">
    <location>
        <begin position="25"/>
        <end position="384"/>
    </location>
</feature>
<dbReference type="AlphaFoldDB" id="A0AAE5C8Q0"/>
<evidence type="ECO:0000256" key="9">
    <source>
        <dbReference type="HAMAP-Rule" id="MF_00365"/>
    </source>
</evidence>
<dbReference type="InterPro" id="IPR042174">
    <property type="entry name" value="RecF_2"/>
</dbReference>
<evidence type="ECO:0000256" key="10">
    <source>
        <dbReference type="RuleBase" id="RU000578"/>
    </source>
</evidence>
<dbReference type="EMBL" id="JAACAK010000047">
    <property type="protein sequence ID" value="NIR74686.1"/>
    <property type="molecule type" value="Genomic_DNA"/>
</dbReference>
<dbReference type="GO" id="GO:0006302">
    <property type="term" value="P:double-strand break repair"/>
    <property type="evidence" value="ECO:0007669"/>
    <property type="project" value="TreeGrafter"/>
</dbReference>
<evidence type="ECO:0000256" key="8">
    <source>
        <dbReference type="ARBA" id="ARBA00023125"/>
    </source>
</evidence>
<dbReference type="InterPro" id="IPR001238">
    <property type="entry name" value="DNA-binding_RecF"/>
</dbReference>
<dbReference type="SUPFAM" id="SSF52540">
    <property type="entry name" value="P-loop containing nucleoside triphosphate hydrolases"/>
    <property type="match status" value="1"/>
</dbReference>
<dbReference type="InterPro" id="IPR003395">
    <property type="entry name" value="RecF/RecN/SMC_N"/>
</dbReference>
<dbReference type="PROSITE" id="PS00617">
    <property type="entry name" value="RECF_1"/>
    <property type="match status" value="1"/>
</dbReference>
<evidence type="ECO:0000256" key="6">
    <source>
        <dbReference type="ARBA" id="ARBA00022741"/>
    </source>
</evidence>
<keyword evidence="9 10" id="KW-0227">DNA damage</keyword>
<name>A0AAE5C8Q0_9BACT</name>
<dbReference type="Gene3D" id="1.20.1050.90">
    <property type="entry name" value="RecF/RecN/SMC, N-terminal domain"/>
    <property type="match status" value="1"/>
</dbReference>
<keyword evidence="9 10" id="KW-0234">DNA repair</keyword>
<protein>
    <recommendedName>
        <fullName evidence="3 9">DNA replication and repair protein RecF</fullName>
    </recommendedName>
</protein>
<dbReference type="PROSITE" id="PS00618">
    <property type="entry name" value="RECF_2"/>
    <property type="match status" value="1"/>
</dbReference>
<dbReference type="InterPro" id="IPR027417">
    <property type="entry name" value="P-loop_NTPase"/>
</dbReference>
<gene>
    <name evidence="9" type="primary">recF</name>
    <name evidence="12" type="ORF">GWO12_06190</name>
</gene>
<organism evidence="12 13">
    <name type="scientific">Candidatus Kutchimonas denitrificans</name>
    <dbReference type="NCBI Taxonomy" id="3056748"/>
    <lineage>
        <taxon>Bacteria</taxon>
        <taxon>Pseudomonadati</taxon>
        <taxon>Gemmatimonadota</taxon>
        <taxon>Gemmatimonadia</taxon>
        <taxon>Candidatus Palauibacterales</taxon>
        <taxon>Candidatus Palauibacteraceae</taxon>
        <taxon>Candidatus Kutchimonas</taxon>
    </lineage>
</organism>
<evidence type="ECO:0000256" key="3">
    <source>
        <dbReference type="ARBA" id="ARBA00020170"/>
    </source>
</evidence>
<comment type="similarity">
    <text evidence="2 9 10">Belongs to the RecF family.</text>
</comment>
<keyword evidence="6 9" id="KW-0547">Nucleotide-binding</keyword>
<dbReference type="GO" id="GO:0005737">
    <property type="term" value="C:cytoplasm"/>
    <property type="evidence" value="ECO:0007669"/>
    <property type="project" value="UniProtKB-SubCell"/>
</dbReference>
<dbReference type="Pfam" id="PF02463">
    <property type="entry name" value="SMC_N"/>
    <property type="match status" value="1"/>
</dbReference>
<dbReference type="InterPro" id="IPR018078">
    <property type="entry name" value="DNA-binding_RecF_CS"/>
</dbReference>
<evidence type="ECO:0000256" key="2">
    <source>
        <dbReference type="ARBA" id="ARBA00008016"/>
    </source>
</evidence>
<evidence type="ECO:0000256" key="7">
    <source>
        <dbReference type="ARBA" id="ARBA00022840"/>
    </source>
</evidence>
<dbReference type="GO" id="GO:0000731">
    <property type="term" value="P:DNA synthesis involved in DNA repair"/>
    <property type="evidence" value="ECO:0007669"/>
    <property type="project" value="TreeGrafter"/>
</dbReference>
<evidence type="ECO:0000259" key="11">
    <source>
        <dbReference type="Pfam" id="PF02463"/>
    </source>
</evidence>
<dbReference type="GO" id="GO:0006260">
    <property type="term" value="P:DNA replication"/>
    <property type="evidence" value="ECO:0007669"/>
    <property type="project" value="UniProtKB-UniRule"/>
</dbReference>
<dbReference type="PANTHER" id="PTHR32182">
    <property type="entry name" value="DNA REPLICATION AND REPAIR PROTEIN RECF"/>
    <property type="match status" value="1"/>
</dbReference>
<sequence length="401" mass="44658">MKLGHLEPRGGLEKGRFFGYFYRVFLQRIQLRNFRNFEDETVDFPERGAALIGDNGQGKTNLLEAIYYLEIFRSFRGARDEQLIRFGTDHFRVEGSLVEAGGAEVTVAAAYRREGRRKKVTLNGDEPQRFGEAIGRIGAIVFTASDVEIVAGGPAARRRFLDIILSLVEPDYLAVLQRYRRILTQRNESLREGASPSELAAWNHGLVDAGCSIIEARARWVAEQRAGFARYYEKISGGQQASIDYAPSIPKPTGDRAAPIDRHGWIEAFHGRLQRLAERERRRGVTLAGPHRDELKFRVGNSSDAVGLRSFGSAGQQRTAAVALRMVEAETLRAALGGEPIIMLDDVFAELDPPRSERVVELLAAEEWGQVLVTSPKPSEFALMGDSLAEYRIAAGTLRRV</sequence>
<comment type="function">
    <text evidence="9 10">The RecF protein is involved in DNA metabolism; it is required for DNA replication and normal SOS inducibility. RecF binds preferentially to single-stranded, linear DNA. It also seems to bind ATP.</text>
</comment>
<evidence type="ECO:0000256" key="5">
    <source>
        <dbReference type="ARBA" id="ARBA00022705"/>
    </source>
</evidence>
<evidence type="ECO:0000313" key="13">
    <source>
        <dbReference type="Proteomes" id="UP000702544"/>
    </source>
</evidence>
<keyword evidence="5 9" id="KW-0235">DNA replication</keyword>
<dbReference type="NCBIfam" id="TIGR00611">
    <property type="entry name" value="recf"/>
    <property type="match status" value="1"/>
</dbReference>
<dbReference type="HAMAP" id="MF_00365">
    <property type="entry name" value="RecF"/>
    <property type="match status" value="1"/>
</dbReference>
<comment type="subcellular location">
    <subcellularLocation>
        <location evidence="1 9 10">Cytoplasm</location>
    </subcellularLocation>
</comment>
<accession>A0AAE5C8Q0</accession>